<feature type="compositionally biased region" description="Basic residues" evidence="1">
    <location>
        <begin position="558"/>
        <end position="578"/>
    </location>
</feature>
<dbReference type="PANTHER" id="PTHR34496:SF6">
    <property type="entry name" value="GLYCOSYLTRANSFERASE 2-LIKE DOMAIN-CONTAINING PROTEIN"/>
    <property type="match status" value="1"/>
</dbReference>
<dbReference type="Proteomes" id="UP000002630">
    <property type="component" value="Unassembled WGS sequence"/>
</dbReference>
<dbReference type="STRING" id="2880.D7G1A5"/>
<gene>
    <name evidence="3" type="ORF">Esi_0444_0008</name>
</gene>
<organism evidence="3 4">
    <name type="scientific">Ectocarpus siliculosus</name>
    <name type="common">Brown alga</name>
    <name type="synonym">Conferva siliculosa</name>
    <dbReference type="NCBI Taxonomy" id="2880"/>
    <lineage>
        <taxon>Eukaryota</taxon>
        <taxon>Sar</taxon>
        <taxon>Stramenopiles</taxon>
        <taxon>Ochrophyta</taxon>
        <taxon>PX clade</taxon>
        <taxon>Phaeophyceae</taxon>
        <taxon>Ectocarpales</taxon>
        <taxon>Ectocarpaceae</taxon>
        <taxon>Ectocarpus</taxon>
    </lineage>
</organism>
<evidence type="ECO:0000256" key="2">
    <source>
        <dbReference type="SAM" id="Phobius"/>
    </source>
</evidence>
<feature type="compositionally biased region" description="Low complexity" evidence="1">
    <location>
        <begin position="39"/>
        <end position="51"/>
    </location>
</feature>
<proteinExistence type="predicted"/>
<keyword evidence="2" id="KW-0812">Transmembrane</keyword>
<dbReference type="OrthoDB" id="76265at2759"/>
<keyword evidence="2" id="KW-1133">Transmembrane helix</keyword>
<feature type="compositionally biased region" description="Low complexity" evidence="1">
    <location>
        <begin position="16"/>
        <end position="30"/>
    </location>
</feature>
<evidence type="ECO:0000256" key="1">
    <source>
        <dbReference type="SAM" id="MobiDB-lite"/>
    </source>
</evidence>
<protein>
    <submittedName>
        <fullName evidence="3">Uncharacterized protein</fullName>
    </submittedName>
</protein>
<dbReference type="AlphaFoldDB" id="D7G1A5"/>
<feature type="region of interest" description="Disordered" evidence="1">
    <location>
        <begin position="1"/>
        <end position="51"/>
    </location>
</feature>
<evidence type="ECO:0000313" key="4">
    <source>
        <dbReference type="Proteomes" id="UP000002630"/>
    </source>
</evidence>
<dbReference type="eggNOG" id="ENOG502RY14">
    <property type="taxonomic scope" value="Eukaryota"/>
</dbReference>
<dbReference type="EMBL" id="FN649760">
    <property type="protein sequence ID" value="CBJ33215.1"/>
    <property type="molecule type" value="Genomic_DNA"/>
</dbReference>
<dbReference type="Pfam" id="PF11397">
    <property type="entry name" value="GlcNAc"/>
    <property type="match status" value="2"/>
</dbReference>
<evidence type="ECO:0000313" key="3">
    <source>
        <dbReference type="EMBL" id="CBJ33215.1"/>
    </source>
</evidence>
<dbReference type="PANTHER" id="PTHR34496">
    <property type="entry name" value="GLCNAC TRANSFERASE-RELATED"/>
    <property type="match status" value="1"/>
</dbReference>
<sequence length="590" mass="65602">MDQAPCRRSHLRHELSTSGSVSSSTPAAATKQHQPTGTSIPSSPRLPLSPSRPWTMKSSLVLLPLRRRRRRLPPLWLLLLLLGLASLAGPAAAKVTPNGAMVWDGNGWIALWDDDEAPRPPPPKTSSWKRSDTSVFVGVSSFRDKRCPQTLVNFFSKAKYPERVTVGVVQQNDHEDVDCVVEYCKMMGGHAEGPLCPYFDNIKTLRVEARWAAGPCYGRHLQSYMLRDEEFCMQTDSHMDVVQDWDAKLMAMWGRVNNEYGILTTYVHKIEQLHEGYENKKEVPHLCQLGFTETGNHPRYVQAKLATKLPSPKLTNTWAAGLSLAKCHAWKASPYDPGLRKVFDGEEFSMHARLWTRGYDTYTPDKSLVGHDYNKVKEGPQPSSWLNNKMVAGAKDLAYKRMFTLFGMPGKVDTEEMWESIGQYGLGTKRTLEQYQEFIGVNLTTLEIMGSRCGTLRYVPFEETWPPTENNLAGPYWERRRAGRGIHAPGYTPALSGPSKYVRAGGSSHAGRPGLGWGAAFLKKFKLFCAFAFTFAAIGACALGFASCFAGEDGGAGARRRKGAGGGSRKPRGRHQWARRAGILGARSEE</sequence>
<keyword evidence="4" id="KW-1185">Reference proteome</keyword>
<accession>D7G1A5</accession>
<keyword evidence="2" id="KW-0472">Membrane</keyword>
<dbReference type="InterPro" id="IPR021067">
    <property type="entry name" value="Glycosyltransferase"/>
</dbReference>
<dbReference type="InParanoid" id="D7G1A5"/>
<feature type="region of interest" description="Disordered" evidence="1">
    <location>
        <begin position="556"/>
        <end position="590"/>
    </location>
</feature>
<feature type="transmembrane region" description="Helical" evidence="2">
    <location>
        <begin position="75"/>
        <end position="93"/>
    </location>
</feature>
<name>D7G1A5_ECTSI</name>
<feature type="transmembrane region" description="Helical" evidence="2">
    <location>
        <begin position="530"/>
        <end position="551"/>
    </location>
</feature>
<reference evidence="3 4" key="1">
    <citation type="journal article" date="2010" name="Nature">
        <title>The Ectocarpus genome and the independent evolution of multicellularity in brown algae.</title>
        <authorList>
            <person name="Cock J.M."/>
            <person name="Sterck L."/>
            <person name="Rouze P."/>
            <person name="Scornet D."/>
            <person name="Allen A.E."/>
            <person name="Amoutzias G."/>
            <person name="Anthouard V."/>
            <person name="Artiguenave F."/>
            <person name="Aury J.M."/>
            <person name="Badger J.H."/>
            <person name="Beszteri B."/>
            <person name="Billiau K."/>
            <person name="Bonnet E."/>
            <person name="Bothwell J.H."/>
            <person name="Bowler C."/>
            <person name="Boyen C."/>
            <person name="Brownlee C."/>
            <person name="Carrano C.J."/>
            <person name="Charrier B."/>
            <person name="Cho G.Y."/>
            <person name="Coelho S.M."/>
            <person name="Collen J."/>
            <person name="Corre E."/>
            <person name="Da Silva C."/>
            <person name="Delage L."/>
            <person name="Delaroque N."/>
            <person name="Dittami S.M."/>
            <person name="Doulbeau S."/>
            <person name="Elias M."/>
            <person name="Farnham G."/>
            <person name="Gachon C.M."/>
            <person name="Gschloessl B."/>
            <person name="Heesch S."/>
            <person name="Jabbari K."/>
            <person name="Jubin C."/>
            <person name="Kawai H."/>
            <person name="Kimura K."/>
            <person name="Kloareg B."/>
            <person name="Kupper F.C."/>
            <person name="Lang D."/>
            <person name="Le Bail A."/>
            <person name="Leblanc C."/>
            <person name="Lerouge P."/>
            <person name="Lohr M."/>
            <person name="Lopez P.J."/>
            <person name="Martens C."/>
            <person name="Maumus F."/>
            <person name="Michel G."/>
            <person name="Miranda-Saavedra D."/>
            <person name="Morales J."/>
            <person name="Moreau H."/>
            <person name="Motomura T."/>
            <person name="Nagasato C."/>
            <person name="Napoli C.A."/>
            <person name="Nelson D.R."/>
            <person name="Nyvall-Collen P."/>
            <person name="Peters A.F."/>
            <person name="Pommier C."/>
            <person name="Potin P."/>
            <person name="Poulain J."/>
            <person name="Quesneville H."/>
            <person name="Read B."/>
            <person name="Rensing S.A."/>
            <person name="Ritter A."/>
            <person name="Rousvoal S."/>
            <person name="Samanta M."/>
            <person name="Samson G."/>
            <person name="Schroeder D.C."/>
            <person name="Segurens B."/>
            <person name="Strittmatter M."/>
            <person name="Tonon T."/>
            <person name="Tregear J.W."/>
            <person name="Valentin K."/>
            <person name="von Dassow P."/>
            <person name="Yamagishi T."/>
            <person name="Van de Peer Y."/>
            <person name="Wincker P."/>
        </authorList>
    </citation>
    <scope>NUCLEOTIDE SEQUENCE [LARGE SCALE GENOMIC DNA]</scope>
    <source>
        <strain evidence="4">Ec32 / CCAP1310/4</strain>
    </source>
</reference>